<protein>
    <submittedName>
        <fullName evidence="1">Uncharacterized protein</fullName>
    </submittedName>
</protein>
<dbReference type="Proteomes" id="UP000176241">
    <property type="component" value="Unassembled WGS sequence"/>
</dbReference>
<accession>A0A1G1Y0N4</accession>
<evidence type="ECO:0000313" key="2">
    <source>
        <dbReference type="Proteomes" id="UP000176241"/>
    </source>
</evidence>
<comment type="caution">
    <text evidence="1">The sequence shown here is derived from an EMBL/GenBank/DDBJ whole genome shotgun (WGS) entry which is preliminary data.</text>
</comment>
<gene>
    <name evidence="1" type="ORF">A2731_03180</name>
</gene>
<evidence type="ECO:0000313" key="1">
    <source>
        <dbReference type="EMBL" id="OGY45781.1"/>
    </source>
</evidence>
<organism evidence="1 2">
    <name type="scientific">Candidatus Buchananbacteria bacterium RIFCSPHIGHO2_01_FULL_39_8</name>
    <dbReference type="NCBI Taxonomy" id="1797533"/>
    <lineage>
        <taxon>Bacteria</taxon>
        <taxon>Candidatus Buchananiibacteriota</taxon>
    </lineage>
</organism>
<sequence>MIRDRWQKANTETESFKKKLGAVVTPIQESTPTGCKEDTNMVHRLTMKRTEERINEMMMEIAESSQTQAQAMAKNTANTGT</sequence>
<name>A0A1G1Y0N4_9BACT</name>
<dbReference type="AlphaFoldDB" id="A0A1G1Y0N4"/>
<dbReference type="EMBL" id="MHIC01000010">
    <property type="protein sequence ID" value="OGY45781.1"/>
    <property type="molecule type" value="Genomic_DNA"/>
</dbReference>
<proteinExistence type="predicted"/>
<reference evidence="1 2" key="1">
    <citation type="journal article" date="2016" name="Nat. Commun.">
        <title>Thousands of microbial genomes shed light on interconnected biogeochemical processes in an aquifer system.</title>
        <authorList>
            <person name="Anantharaman K."/>
            <person name="Brown C.T."/>
            <person name="Hug L.A."/>
            <person name="Sharon I."/>
            <person name="Castelle C.J."/>
            <person name="Probst A.J."/>
            <person name="Thomas B.C."/>
            <person name="Singh A."/>
            <person name="Wilkins M.J."/>
            <person name="Karaoz U."/>
            <person name="Brodie E.L."/>
            <person name="Williams K.H."/>
            <person name="Hubbard S.S."/>
            <person name="Banfield J.F."/>
        </authorList>
    </citation>
    <scope>NUCLEOTIDE SEQUENCE [LARGE SCALE GENOMIC DNA]</scope>
</reference>